<protein>
    <submittedName>
        <fullName evidence="2">Uncharacterized protein</fullName>
    </submittedName>
</protein>
<dbReference type="EMBL" id="FOXI01000011">
    <property type="protein sequence ID" value="SFP87697.1"/>
    <property type="molecule type" value="Genomic_DNA"/>
</dbReference>
<evidence type="ECO:0000256" key="1">
    <source>
        <dbReference type="SAM" id="MobiDB-lite"/>
    </source>
</evidence>
<accession>A0A1I5TYJ5</accession>
<dbReference type="Proteomes" id="UP000183769">
    <property type="component" value="Unassembled WGS sequence"/>
</dbReference>
<dbReference type="RefSeq" id="WP_074879085.1">
    <property type="nucleotide sequence ID" value="NZ_FOXI01000011.1"/>
</dbReference>
<evidence type="ECO:0000313" key="2">
    <source>
        <dbReference type="EMBL" id="SFP87697.1"/>
    </source>
</evidence>
<organism evidence="2 3">
    <name type="scientific">Halolamina pelagica</name>
    <dbReference type="NCBI Taxonomy" id="699431"/>
    <lineage>
        <taxon>Archaea</taxon>
        <taxon>Methanobacteriati</taxon>
        <taxon>Methanobacteriota</taxon>
        <taxon>Stenosarchaea group</taxon>
        <taxon>Halobacteria</taxon>
        <taxon>Halobacteriales</taxon>
        <taxon>Haloferacaceae</taxon>
    </lineage>
</organism>
<evidence type="ECO:0000313" key="3">
    <source>
        <dbReference type="Proteomes" id="UP000183769"/>
    </source>
</evidence>
<name>A0A1I5TYJ5_9EURY</name>
<feature type="region of interest" description="Disordered" evidence="1">
    <location>
        <begin position="173"/>
        <end position="196"/>
    </location>
</feature>
<dbReference type="OrthoDB" id="380364at2157"/>
<sequence>MAPSEASGDGAPALSPARLNLLRDCERCFWVRMQRGESRPTEAFPSVVSGVEREVRALFDRHREAGTLPPALRTARLDATLVDDESFLTACRTWQREPTVTDPDTGAVLRGALDDLLELAGGVYVPLDSRPTDRRPRRYIRTTSANWSVTPTCWRRTATRRRRSACCCTSSRRATAPSRSTQNSAGFGCDQTGHER</sequence>
<proteinExistence type="predicted"/>
<reference evidence="3" key="1">
    <citation type="submission" date="2016-10" db="EMBL/GenBank/DDBJ databases">
        <authorList>
            <person name="Varghese N."/>
            <person name="Submissions S."/>
        </authorList>
    </citation>
    <scope>NUCLEOTIDE SEQUENCE [LARGE SCALE GENOMIC DNA]</scope>
    <source>
        <strain evidence="3">CGMCC 1.10329</strain>
    </source>
</reference>
<keyword evidence="3" id="KW-1185">Reference proteome</keyword>
<gene>
    <name evidence="2" type="ORF">SAMN05216277_1112</name>
</gene>
<dbReference type="AlphaFoldDB" id="A0A1I5TYJ5"/>